<accession>A0A8T2LXM8</accession>
<reference evidence="6 7" key="1">
    <citation type="submission" date="2021-07" db="EMBL/GenBank/DDBJ databases">
        <authorList>
            <person name="Imarazene B."/>
            <person name="Zahm M."/>
            <person name="Klopp C."/>
            <person name="Cabau C."/>
            <person name="Beille S."/>
            <person name="Jouanno E."/>
            <person name="Castinel A."/>
            <person name="Lluch J."/>
            <person name="Gil L."/>
            <person name="Kuchtly C."/>
            <person name="Lopez Roques C."/>
            <person name="Donnadieu C."/>
            <person name="Parrinello H."/>
            <person name="Journot L."/>
            <person name="Du K."/>
            <person name="Schartl M."/>
            <person name="Retaux S."/>
            <person name="Guiguen Y."/>
        </authorList>
    </citation>
    <scope>NUCLEOTIDE SEQUENCE [LARGE SCALE GENOMIC DNA]</scope>
    <source>
        <strain evidence="6">Pach_M1</strain>
        <tissue evidence="6">Testis</tissue>
    </source>
</reference>
<protein>
    <recommendedName>
        <fullName evidence="8">SAP domain-containing protein</fullName>
    </recommendedName>
</protein>
<evidence type="ECO:0000313" key="7">
    <source>
        <dbReference type="Proteomes" id="UP000752171"/>
    </source>
</evidence>
<evidence type="ECO:0000256" key="3">
    <source>
        <dbReference type="ARBA" id="ARBA00022801"/>
    </source>
</evidence>
<evidence type="ECO:0000259" key="4">
    <source>
        <dbReference type="PROSITE" id="PS50600"/>
    </source>
</evidence>
<feature type="domain" description="SAP" evidence="5">
    <location>
        <begin position="541"/>
        <end position="575"/>
    </location>
</feature>
<dbReference type="GO" id="GO:0006508">
    <property type="term" value="P:proteolysis"/>
    <property type="evidence" value="ECO:0007669"/>
    <property type="project" value="UniProtKB-KW"/>
</dbReference>
<dbReference type="PANTHER" id="PTHR17609:SF3">
    <property type="entry name" value="SAP DOMAIN-CONTAINING PROTEIN"/>
    <property type="match status" value="1"/>
</dbReference>
<sequence>MCIHCGIEINKRNLRVHLLRKHTDNKKDITAQHHLSCECVDATNGIFAVAKSFTGPNTPIHVIKKNWGMNQQTRCEMDLCRINSEFAQRSNLHPFECQHVKSLTYCPPAKIYSPTLEEDTLTEMVHDKWFGNDKKNLCLQRQREANNGRAPLSCQVTVGEPPSKRFISVFEPNISYYSRLGRVLVSFDTKRIEWHCPCAKSRQSCIHKCIAKWHLFQTEQMLFRRVRIVEDDIQEVFTEGTEDVEEQQLDEGPRYPPEDAQLSRMVHYIFKNKKLPAVLPADVANARNVFPKHLVPLETICTECTENTLLSEPQLITSKATILTMTDVIEGISTYCKCCYRCGMIYRYQEWSDGVHNYDDHILLSLHLCIFLRNSLQTHQAIGSAVEALEKTCGKRFPSHQRVLYAYLHFEALTDHSYTFACVTCGYHPVTVVMDLHKKGVFSMPVSNIEVPPQDFDGKVNAEEFWEGVSLEMISRGLVPSNRQNPFVVCPSYHYWAPWIGRHTRSTSMVLNTEYNKVHTARTPDEASDFNITEDRLTDEILKLKMEAVRSLCKQCGIDSKGSRMDLVMRLRQEMQTRGTYDKIFSKVWGASGGWAVVTCPCAIVYAVKFNLRAESPRDFADILLSMTHFPNLTLYDFARGLATHTNLREPESMPFSPYEGRLLEPNNVRLASAGQIKVSLPWLTSKKVVPDENGHPLTGSSEHYALYDRFHEANTKDKKDALRKIELIPEVCGWVNSQCAEQLFAGMRKNNHFLNMMTPTSHIFLVRNILHHYNNARNTKTLEEMKKALHVGMEIEFNSRGQTVMATAAASAPGVSTASAAAPGVSRAAAAAPGVSTAAAAAAPAAAPGMSTAAAAAAAAPGVTRASAAPGVSRASAAPGVSRASAAAPGMSTAAAAAAAAPGVTRASAAPGVTRASAAPGVSRASAAAPGVSRAAAAAPGVSTAAAAAAAPGVTRASAAAAAAPGVSTAAAAAAAPGVSRASANPGVSTTSAGAPGVSAEAISAPGLSVAEAAPVVSIVPQIAPKSVANCWRLTHLDHICASRNIWDFKLHKGLETLVNSALDSTQSPHEAIGSVGGTVLKRSDFMSLGLDQEVEATIANCCFSMICKIAAQQGKDVHAVDAYVVATWQPPLNADPLLSLPSDAASKDCILFPVWKPGHWLLCVLKPKVKRIHILDSSDPSAHGDIECLSMISMLATRLVPGSWIIARNEAVPVQFGSSDCGVFMLMYALYVAHEWTFDFTQHDMPSIRRWWVNLLINNMTHGRKRRYDIITGQCMEQEYQGPEQENSEYLMSKDEETVAARTTGHHYRDSRLYRDSLEAQRWCNEHRNKFCGDVAPPPILNMSEEEMEEAFQKLDTLSIHTDEDERSDVLRNFGFSFTDLKDMAFFLDNVREKMGKRVSCELI</sequence>
<feature type="domain" description="Ubiquitin-like protease family profile" evidence="4">
    <location>
        <begin position="1080"/>
        <end position="1234"/>
    </location>
</feature>
<dbReference type="GO" id="GO:0008234">
    <property type="term" value="F:cysteine-type peptidase activity"/>
    <property type="evidence" value="ECO:0007669"/>
    <property type="project" value="InterPro"/>
</dbReference>
<dbReference type="InterPro" id="IPR003653">
    <property type="entry name" value="Peptidase_C48_C"/>
</dbReference>
<dbReference type="InterPro" id="IPR040648">
    <property type="entry name" value="HMGXB3_CxC4"/>
</dbReference>
<dbReference type="EMBL" id="JAICCE010000006">
    <property type="protein sequence ID" value="KAG9276703.1"/>
    <property type="molecule type" value="Genomic_DNA"/>
</dbReference>
<proteinExistence type="inferred from homology"/>
<dbReference type="Pfam" id="PF18717">
    <property type="entry name" value="CxC4"/>
    <property type="match status" value="1"/>
</dbReference>
<organism evidence="6 7">
    <name type="scientific">Astyanax mexicanus</name>
    <name type="common">Blind cave fish</name>
    <name type="synonym">Astyanax fasciatus mexicanus</name>
    <dbReference type="NCBI Taxonomy" id="7994"/>
    <lineage>
        <taxon>Eukaryota</taxon>
        <taxon>Metazoa</taxon>
        <taxon>Chordata</taxon>
        <taxon>Craniata</taxon>
        <taxon>Vertebrata</taxon>
        <taxon>Euteleostomi</taxon>
        <taxon>Actinopterygii</taxon>
        <taxon>Neopterygii</taxon>
        <taxon>Teleostei</taxon>
        <taxon>Ostariophysi</taxon>
        <taxon>Characiformes</taxon>
        <taxon>Characoidei</taxon>
        <taxon>Acestrorhamphidae</taxon>
        <taxon>Acestrorhamphinae</taxon>
        <taxon>Astyanax</taxon>
    </lineage>
</organism>
<keyword evidence="3" id="KW-0378">Hydrolase</keyword>
<evidence type="ECO:0000256" key="2">
    <source>
        <dbReference type="ARBA" id="ARBA00022670"/>
    </source>
</evidence>
<dbReference type="InterPro" id="IPR038765">
    <property type="entry name" value="Papain-like_cys_pep_sf"/>
</dbReference>
<evidence type="ECO:0000313" key="6">
    <source>
        <dbReference type="EMBL" id="KAG9276703.1"/>
    </source>
</evidence>
<dbReference type="InterPro" id="IPR039598">
    <property type="entry name" value="HMGXB3"/>
</dbReference>
<evidence type="ECO:0000256" key="1">
    <source>
        <dbReference type="ARBA" id="ARBA00005234"/>
    </source>
</evidence>
<dbReference type="InterPro" id="IPR003034">
    <property type="entry name" value="SAP_dom"/>
</dbReference>
<dbReference type="PROSITE" id="PS50600">
    <property type="entry name" value="ULP_PROTEASE"/>
    <property type="match status" value="1"/>
</dbReference>
<dbReference type="Pfam" id="PF02902">
    <property type="entry name" value="Peptidase_C48"/>
    <property type="match status" value="1"/>
</dbReference>
<dbReference type="SUPFAM" id="SSF54001">
    <property type="entry name" value="Cysteine proteinases"/>
    <property type="match status" value="1"/>
</dbReference>
<dbReference type="PROSITE" id="PS50800">
    <property type="entry name" value="SAP"/>
    <property type="match status" value="1"/>
</dbReference>
<keyword evidence="2" id="KW-0645">Protease</keyword>
<dbReference type="Gene3D" id="3.40.395.10">
    <property type="entry name" value="Adenoviral Proteinase, Chain A"/>
    <property type="match status" value="1"/>
</dbReference>
<gene>
    <name evidence="6" type="ORF">AMEX_G9039</name>
</gene>
<dbReference type="PANTHER" id="PTHR17609">
    <property type="entry name" value="HMG DOMAIN-CONTAINING PROTEIN 3"/>
    <property type="match status" value="1"/>
</dbReference>
<name>A0A8T2LXM8_ASTMX</name>
<evidence type="ECO:0008006" key="8">
    <source>
        <dbReference type="Google" id="ProtNLM"/>
    </source>
</evidence>
<comment type="caution">
    <text evidence="6">The sequence shown here is derived from an EMBL/GenBank/DDBJ whole genome shotgun (WGS) entry which is preliminary data.</text>
</comment>
<dbReference type="Proteomes" id="UP000752171">
    <property type="component" value="Unassembled WGS sequence"/>
</dbReference>
<evidence type="ECO:0000259" key="5">
    <source>
        <dbReference type="PROSITE" id="PS50800"/>
    </source>
</evidence>
<comment type="similarity">
    <text evidence="1">Belongs to the peptidase C48 family.</text>
</comment>